<keyword evidence="6" id="KW-1185">Reference proteome</keyword>
<dbReference type="InterPro" id="IPR021533">
    <property type="entry name" value="PepSY-like"/>
</dbReference>
<dbReference type="SUPFAM" id="SSF160574">
    <property type="entry name" value="BT0923-like"/>
    <property type="match status" value="1"/>
</dbReference>
<dbReference type="OrthoDB" id="710080at2"/>
<name>A0A0D0EX30_9FLAO</name>
<protein>
    <recommendedName>
        <fullName evidence="2">Putative beta-lactamase-inhibitor-like PepSY-like domain-containing protein</fullName>
    </recommendedName>
</protein>
<feature type="signal peptide" evidence="1">
    <location>
        <begin position="1"/>
        <end position="23"/>
    </location>
</feature>
<sequence length="147" mass="16665">MRTKLNLTICLLAGLIFGLSANAQKTVIKKEALPANAQTFLKTHFGSKNPSYILQDKEILSTEYKVQYDSKIEIEFDKKGNWKEVDGKNSKIPNSIIPKKIASYVKTNFPKEKITKIEIGTYGYETKLTNGLELKFNLKGDFTKIDK</sequence>
<dbReference type="RefSeq" id="WP_041516873.1">
    <property type="nucleotide sequence ID" value="NZ_JPRK01000006.1"/>
</dbReference>
<dbReference type="Proteomes" id="UP000198302">
    <property type="component" value="Unassembled WGS sequence"/>
</dbReference>
<evidence type="ECO:0000313" key="6">
    <source>
        <dbReference type="Proteomes" id="UP000198302"/>
    </source>
</evidence>
<accession>A0A0D0EX30</accession>
<dbReference type="STRING" id="37752.IW18_06970"/>
<proteinExistence type="predicted"/>
<organism evidence="3 5">
    <name type="scientific">Flavobacterium hibernum</name>
    <dbReference type="NCBI Taxonomy" id="37752"/>
    <lineage>
        <taxon>Bacteria</taxon>
        <taxon>Pseudomonadati</taxon>
        <taxon>Bacteroidota</taxon>
        <taxon>Flavobacteriia</taxon>
        <taxon>Flavobacteriales</taxon>
        <taxon>Flavobacteriaceae</taxon>
        <taxon>Flavobacterium</taxon>
    </lineage>
</organism>
<dbReference type="Gene3D" id="3.40.1420.30">
    <property type="match status" value="1"/>
</dbReference>
<evidence type="ECO:0000313" key="5">
    <source>
        <dbReference type="Proteomes" id="UP000032061"/>
    </source>
</evidence>
<dbReference type="Pfam" id="PF11396">
    <property type="entry name" value="PepSY_like"/>
    <property type="match status" value="1"/>
</dbReference>
<evidence type="ECO:0000313" key="3">
    <source>
        <dbReference type="EMBL" id="KIO53533.1"/>
    </source>
</evidence>
<evidence type="ECO:0000259" key="2">
    <source>
        <dbReference type="Pfam" id="PF11396"/>
    </source>
</evidence>
<dbReference type="EMBL" id="MUGX01000031">
    <property type="protein sequence ID" value="OXA84459.1"/>
    <property type="molecule type" value="Genomic_DNA"/>
</dbReference>
<dbReference type="EMBL" id="JPRK01000006">
    <property type="protein sequence ID" value="KIO53533.1"/>
    <property type="molecule type" value="Genomic_DNA"/>
</dbReference>
<evidence type="ECO:0000256" key="1">
    <source>
        <dbReference type="SAM" id="SignalP"/>
    </source>
</evidence>
<reference evidence="4 6" key="2">
    <citation type="submission" date="2016-11" db="EMBL/GenBank/DDBJ databases">
        <title>Whole genomes of Flavobacteriaceae.</title>
        <authorList>
            <person name="Stine C."/>
            <person name="Li C."/>
            <person name="Tadesse D."/>
        </authorList>
    </citation>
    <scope>NUCLEOTIDE SEQUENCE [LARGE SCALE GENOMIC DNA]</scope>
    <source>
        <strain evidence="4 6">ATCC 51468</strain>
    </source>
</reference>
<keyword evidence="1" id="KW-0732">Signal</keyword>
<feature type="chain" id="PRO_5002226515" description="Putative beta-lactamase-inhibitor-like PepSY-like domain-containing protein" evidence="1">
    <location>
        <begin position="24"/>
        <end position="147"/>
    </location>
</feature>
<evidence type="ECO:0000313" key="4">
    <source>
        <dbReference type="EMBL" id="OXA84459.1"/>
    </source>
</evidence>
<dbReference type="AlphaFoldDB" id="A0A0D0EX30"/>
<dbReference type="Proteomes" id="UP000032061">
    <property type="component" value="Unassembled WGS sequence"/>
</dbReference>
<comment type="caution">
    <text evidence="3">The sequence shown here is derived from an EMBL/GenBank/DDBJ whole genome shotgun (WGS) entry which is preliminary data.</text>
</comment>
<gene>
    <name evidence="4" type="ORF">B0A73_19890</name>
    <name evidence="3" type="ORF">IW18_06970</name>
</gene>
<reference evidence="3 5" key="1">
    <citation type="submission" date="2015-01" db="EMBL/GenBank/DDBJ databases">
        <title>Genome of Flavobacterium hibernum DSM 12611.</title>
        <authorList>
            <person name="Stropko S.J."/>
            <person name="Pipes S.E."/>
            <person name="Newman J.D."/>
        </authorList>
    </citation>
    <scope>NUCLEOTIDE SEQUENCE [LARGE SCALE GENOMIC DNA]</scope>
    <source>
        <strain evidence="3 5">DSM 12611</strain>
    </source>
</reference>
<feature type="domain" description="Putative beta-lactamase-inhibitor-like PepSY-like" evidence="2">
    <location>
        <begin position="63"/>
        <end position="143"/>
    </location>
</feature>